<evidence type="ECO:0000313" key="1">
    <source>
        <dbReference type="EMBL" id="ALZ84510.1"/>
    </source>
</evidence>
<dbReference type="AlphaFoldDB" id="A0A0U4P268"/>
<accession>A0A0U4P268</accession>
<dbReference type="KEGG" id="por:APT59_09960"/>
<dbReference type="Proteomes" id="UP000064137">
    <property type="component" value="Chromosome"/>
</dbReference>
<dbReference type="InterPro" id="IPR021508">
    <property type="entry name" value="Gp17-like"/>
</dbReference>
<name>A0A0U4P268_9PSED</name>
<gene>
    <name evidence="1" type="ORF">APT59_09960</name>
</gene>
<sequence length="121" mass="13110">MFPPLFKAAAASAEVKALLGSDPVRVYPFGEAEEGTALPYAAWQVISGSPENYLSGRPDVDGFRTQVDVYGTTAASTRAAATALRAALEGVAYLVAYNGENRDRDTKNYRVSFDIEWTVLR</sequence>
<reference evidence="1 2" key="1">
    <citation type="submission" date="2016-01" db="EMBL/GenBank/DDBJ databases">
        <title>Annotation of Pseudomonas oryzihabitans USDA-ARS-USMARC-56511.</title>
        <authorList>
            <person name="Harhay G.P."/>
            <person name="Harhay D.M."/>
            <person name="Smith T.P.L."/>
            <person name="Bono J.L."/>
            <person name="Heaton M.P."/>
            <person name="Clawson M.L."/>
            <person name="Chitko-Mckown C.G."/>
            <person name="Capik S.F."/>
            <person name="DeDonder K.D."/>
            <person name="Apley M.D."/>
            <person name="Lubbers B.V."/>
            <person name="White B.J."/>
            <person name="Larson R.L."/>
        </authorList>
    </citation>
    <scope>NUCLEOTIDE SEQUENCE [LARGE SCALE GENOMIC DNA]</scope>
    <source>
        <strain evidence="1 2">USDA-ARS-USMARC-56511</strain>
    </source>
</reference>
<protein>
    <recommendedName>
        <fullName evidence="3">DUF3168 domain-containing protein</fullName>
    </recommendedName>
</protein>
<dbReference type="Pfam" id="PF11367">
    <property type="entry name" value="Tail_completion_gp17"/>
    <property type="match status" value="1"/>
</dbReference>
<dbReference type="RefSeq" id="WP_059314702.1">
    <property type="nucleotide sequence ID" value="NZ_CP013987.1"/>
</dbReference>
<evidence type="ECO:0008006" key="3">
    <source>
        <dbReference type="Google" id="ProtNLM"/>
    </source>
</evidence>
<dbReference type="OrthoDB" id="5739856at2"/>
<evidence type="ECO:0000313" key="2">
    <source>
        <dbReference type="Proteomes" id="UP000064137"/>
    </source>
</evidence>
<organism evidence="1 2">
    <name type="scientific">Pseudomonas oryzihabitans</name>
    <dbReference type="NCBI Taxonomy" id="47885"/>
    <lineage>
        <taxon>Bacteria</taxon>
        <taxon>Pseudomonadati</taxon>
        <taxon>Pseudomonadota</taxon>
        <taxon>Gammaproteobacteria</taxon>
        <taxon>Pseudomonadales</taxon>
        <taxon>Pseudomonadaceae</taxon>
        <taxon>Pseudomonas</taxon>
    </lineage>
</organism>
<proteinExistence type="predicted"/>
<dbReference type="EMBL" id="CP013987">
    <property type="protein sequence ID" value="ALZ84510.1"/>
    <property type="molecule type" value="Genomic_DNA"/>
</dbReference>